<proteinExistence type="inferred from homology"/>
<comment type="subcellular location">
    <subcellularLocation>
        <location evidence="1">Cell membrane</location>
        <topology evidence="1">Peripheral membrane protein</topology>
        <orientation evidence="1">Cytoplasmic side</orientation>
    </subcellularLocation>
</comment>
<sequence length="441" mass="48898">MSKQRKQHVECAVPHGQPTGRLSAEELSGLEQSDIACVNCLDDNDFDDADFDDRTSLRMGPQHPATHGVLRVDLELEGETIVHCDPQVGYLHRGFEKLAEKFTYAQALTLTDRLDYIAAMSNNTGYCLAVEKLLGIEAPLRARYIRTIACEMSRISSHLLWLATHALDIGAMTVFLYCFREREMLLNLFEDLCGARLTLTYPRIGGVRQDVSGRFMSGLQDFVNIFPGRIVEYETLLDTNRIWLKRTVGVGKVSADEALSLGLTGACLRGSGVDYDVRRHAPYDAYALLDFAVPLGADGDIYARYRCRMEELRQSTHILQQCIDAMPPGPTLAEDSPDLLMPPSRWHGTPETTLYGGGLRAVMRDRNIYMAGDVFVSTEVPKGELGFYFISNGSSRPYRMHVRAPSFIHIGALASIARGGLIADLIANIGSLDVVLGESDR</sequence>
<dbReference type="InterPro" id="IPR029014">
    <property type="entry name" value="NiFe-Hase_large"/>
</dbReference>
<keyword evidence="1" id="KW-1278">Translocase</keyword>
<keyword evidence="1" id="KW-0813">Transport</keyword>
<dbReference type="PANTHER" id="PTHR11993">
    <property type="entry name" value="NADH-UBIQUINONE OXIDOREDUCTASE 49 KDA SUBUNIT"/>
    <property type="match status" value="1"/>
</dbReference>
<keyword evidence="1" id="KW-0830">Ubiquinone</keyword>
<protein>
    <recommendedName>
        <fullName evidence="1">NADH-quinone oxidoreductase subunit D</fullName>
        <ecNumber evidence="1">7.1.1.-</ecNumber>
    </recommendedName>
    <alternativeName>
        <fullName evidence="1">NADH dehydrogenase I subunit D</fullName>
    </alternativeName>
    <alternativeName>
        <fullName evidence="1">NDH-1 subunit D</fullName>
    </alternativeName>
</protein>
<feature type="region of interest" description="Disordered" evidence="2">
    <location>
        <begin position="1"/>
        <end position="20"/>
    </location>
</feature>
<dbReference type="NCBIfam" id="NF004739">
    <property type="entry name" value="PRK06075.1"/>
    <property type="match status" value="1"/>
</dbReference>
<dbReference type="GO" id="GO:0051287">
    <property type="term" value="F:NAD binding"/>
    <property type="evidence" value="ECO:0007669"/>
    <property type="project" value="InterPro"/>
</dbReference>
<comment type="subunit">
    <text evidence="1">NDH-1 is composed of 14 different subunits. Subunits NuoB, C, D, E, F, and G constitute the peripheral sector of the complex.</text>
</comment>
<evidence type="ECO:0000256" key="1">
    <source>
        <dbReference type="HAMAP-Rule" id="MF_01358"/>
    </source>
</evidence>
<dbReference type="AlphaFoldDB" id="A0AA94L300"/>
<dbReference type="Pfam" id="PF00346">
    <property type="entry name" value="Complex1_49kDa"/>
    <property type="match status" value="1"/>
</dbReference>
<dbReference type="EMBL" id="FPIW01000052">
    <property type="protein sequence ID" value="SFW64764.1"/>
    <property type="molecule type" value="Genomic_DNA"/>
</dbReference>
<dbReference type="SUPFAM" id="SSF56762">
    <property type="entry name" value="HydB/Nqo4-like"/>
    <property type="match status" value="1"/>
</dbReference>
<comment type="similarity">
    <text evidence="1">Belongs to the complex I 49 kDa subunit family.</text>
</comment>
<comment type="caution">
    <text evidence="4">The sequence shown here is derived from an EMBL/GenBank/DDBJ whole genome shotgun (WGS) entry which is preliminary data.</text>
</comment>
<dbReference type="Proteomes" id="UP000182680">
    <property type="component" value="Unassembled WGS sequence"/>
</dbReference>
<evidence type="ECO:0000256" key="2">
    <source>
        <dbReference type="SAM" id="MobiDB-lite"/>
    </source>
</evidence>
<dbReference type="InterPro" id="IPR022885">
    <property type="entry name" value="NDH1_su_D/H"/>
</dbReference>
<comment type="catalytic activity">
    <reaction evidence="1">
        <text>a quinone + NADH + 5 H(+)(in) = a quinol + NAD(+) + 4 H(+)(out)</text>
        <dbReference type="Rhea" id="RHEA:57888"/>
        <dbReference type="ChEBI" id="CHEBI:15378"/>
        <dbReference type="ChEBI" id="CHEBI:24646"/>
        <dbReference type="ChEBI" id="CHEBI:57540"/>
        <dbReference type="ChEBI" id="CHEBI:57945"/>
        <dbReference type="ChEBI" id="CHEBI:132124"/>
    </reaction>
</comment>
<keyword evidence="1" id="KW-1003">Cell membrane</keyword>
<reference evidence="5" key="1">
    <citation type="submission" date="2016-11" db="EMBL/GenBank/DDBJ databases">
        <authorList>
            <person name="Jaros S."/>
            <person name="Januszkiewicz K."/>
            <person name="Wedrychowicz H."/>
        </authorList>
    </citation>
    <scope>NUCLEOTIDE SEQUENCE [LARGE SCALE GENOMIC DNA]</scope>
    <source>
        <strain evidence="5">DSM 7057</strain>
    </source>
</reference>
<dbReference type="GO" id="GO:0048038">
    <property type="term" value="F:quinone binding"/>
    <property type="evidence" value="ECO:0007669"/>
    <property type="project" value="UniProtKB-KW"/>
</dbReference>
<evidence type="ECO:0000313" key="4">
    <source>
        <dbReference type="EMBL" id="SFW64764.1"/>
    </source>
</evidence>
<dbReference type="GO" id="GO:0050136">
    <property type="term" value="F:NADH dehydrogenase (quinone) (non-electrogenic) activity"/>
    <property type="evidence" value="ECO:0007669"/>
    <property type="project" value="UniProtKB-UniRule"/>
</dbReference>
<evidence type="ECO:0000313" key="5">
    <source>
        <dbReference type="Proteomes" id="UP000182680"/>
    </source>
</evidence>
<dbReference type="EC" id="7.1.1.-" evidence="1"/>
<dbReference type="RefSeq" id="WP_081428297.1">
    <property type="nucleotide sequence ID" value="NZ_FPIW01000052.1"/>
</dbReference>
<dbReference type="HAMAP" id="MF_01358">
    <property type="entry name" value="NDH1_NuoD"/>
    <property type="match status" value="1"/>
</dbReference>
<comment type="function">
    <text evidence="1">NDH-1 shuttles electrons from NADH, via FMN and iron-sulfur (Fe-S) centers, to quinones in the respiratory chain. The immediate electron acceptor for the enzyme in this species is believed to be ubiquinone. Couples the redox reaction to proton translocation (for every two electrons transferred, four hydrogen ions are translocated across the cytoplasmic membrane), and thus conserves the redox energy in a proton gradient.</text>
</comment>
<dbReference type="NCBIfam" id="TIGR01962">
    <property type="entry name" value="NuoD"/>
    <property type="match status" value="1"/>
</dbReference>
<name>A0AA94L300_DESDE</name>
<keyword evidence="1" id="KW-0520">NAD</keyword>
<dbReference type="PANTHER" id="PTHR11993:SF10">
    <property type="entry name" value="NADH DEHYDROGENASE [UBIQUINONE] IRON-SULFUR PROTEIN 2, MITOCHONDRIAL"/>
    <property type="match status" value="1"/>
</dbReference>
<accession>A0AA94L300</accession>
<gene>
    <name evidence="1" type="primary">nuoD</name>
    <name evidence="4" type="ORF">SAMN02910291_02274</name>
</gene>
<feature type="domain" description="NADH-quinone oxidoreductase subunit D" evidence="3">
    <location>
        <begin position="168"/>
        <end position="441"/>
    </location>
</feature>
<keyword evidence="1" id="KW-0874">Quinone</keyword>
<organism evidence="4 5">
    <name type="scientific">Desulfovibrio desulfuricans</name>
    <dbReference type="NCBI Taxonomy" id="876"/>
    <lineage>
        <taxon>Bacteria</taxon>
        <taxon>Pseudomonadati</taxon>
        <taxon>Thermodesulfobacteriota</taxon>
        <taxon>Desulfovibrionia</taxon>
        <taxon>Desulfovibrionales</taxon>
        <taxon>Desulfovibrionaceae</taxon>
        <taxon>Desulfovibrio</taxon>
    </lineage>
</organism>
<keyword evidence="1" id="KW-0472">Membrane</keyword>
<evidence type="ECO:0000259" key="3">
    <source>
        <dbReference type="Pfam" id="PF00346"/>
    </source>
</evidence>
<dbReference type="InterPro" id="IPR001135">
    <property type="entry name" value="NADH_Q_OxRdtase_suD"/>
</dbReference>
<dbReference type="GO" id="GO:0005886">
    <property type="term" value="C:plasma membrane"/>
    <property type="evidence" value="ECO:0007669"/>
    <property type="project" value="UniProtKB-SubCell"/>
</dbReference>
<dbReference type="Gene3D" id="1.10.645.10">
    <property type="entry name" value="Cytochrome-c3 Hydrogenase, chain B"/>
    <property type="match status" value="1"/>
</dbReference>